<proteinExistence type="predicted"/>
<evidence type="ECO:0000313" key="3">
    <source>
        <dbReference type="Proteomes" id="UP000236630"/>
    </source>
</evidence>
<organism evidence="2 3">
    <name type="scientific">Citrus unshiu</name>
    <name type="common">Satsuma mandarin</name>
    <name type="synonym">Citrus nobilis var. unshiu</name>
    <dbReference type="NCBI Taxonomy" id="55188"/>
    <lineage>
        <taxon>Eukaryota</taxon>
        <taxon>Viridiplantae</taxon>
        <taxon>Streptophyta</taxon>
        <taxon>Embryophyta</taxon>
        <taxon>Tracheophyta</taxon>
        <taxon>Spermatophyta</taxon>
        <taxon>Magnoliopsida</taxon>
        <taxon>eudicotyledons</taxon>
        <taxon>Gunneridae</taxon>
        <taxon>Pentapetalae</taxon>
        <taxon>rosids</taxon>
        <taxon>malvids</taxon>
        <taxon>Sapindales</taxon>
        <taxon>Rutaceae</taxon>
        <taxon>Aurantioideae</taxon>
        <taxon>Citrus</taxon>
    </lineage>
</organism>
<name>A0A2H5PTF5_CITUN</name>
<feature type="chain" id="PRO_5014180210" evidence="1">
    <location>
        <begin position="33"/>
        <end position="128"/>
    </location>
</feature>
<comment type="caution">
    <text evidence="2">The sequence shown here is derived from an EMBL/GenBank/DDBJ whole genome shotgun (WGS) entry which is preliminary data.</text>
</comment>
<evidence type="ECO:0000256" key="1">
    <source>
        <dbReference type="SAM" id="SignalP"/>
    </source>
</evidence>
<keyword evidence="1" id="KW-0732">Signal</keyword>
<reference evidence="2 3" key="1">
    <citation type="journal article" date="2017" name="Front. Genet.">
        <title>Draft sequencing of the heterozygous diploid genome of Satsuma (Citrus unshiu Marc.) using a hybrid assembly approach.</title>
        <authorList>
            <person name="Shimizu T."/>
            <person name="Tanizawa Y."/>
            <person name="Mochizuki T."/>
            <person name="Nagasaki H."/>
            <person name="Yoshioka T."/>
            <person name="Toyoda A."/>
            <person name="Fujiyama A."/>
            <person name="Kaminuma E."/>
            <person name="Nakamura Y."/>
        </authorList>
    </citation>
    <scope>NUCLEOTIDE SEQUENCE [LARGE SCALE GENOMIC DNA]</scope>
    <source>
        <strain evidence="3">cv. Miyagawa wase</strain>
    </source>
</reference>
<dbReference type="InterPro" id="IPR010325">
    <property type="entry name" value="Rhamnogal_lyase"/>
</dbReference>
<dbReference type="Proteomes" id="UP000236630">
    <property type="component" value="Unassembled WGS sequence"/>
</dbReference>
<dbReference type="EMBL" id="BDQV01000123">
    <property type="protein sequence ID" value="GAY55649.1"/>
    <property type="molecule type" value="Genomic_DNA"/>
</dbReference>
<evidence type="ECO:0000313" key="2">
    <source>
        <dbReference type="EMBL" id="GAY55649.1"/>
    </source>
</evidence>
<protein>
    <submittedName>
        <fullName evidence="2">Uncharacterized protein</fullName>
    </submittedName>
</protein>
<keyword evidence="3" id="KW-1185">Reference proteome</keyword>
<sequence length="128" mass="14032">MAKKRRSCEGIRASGVVLLALVIIQSFSLLGACSPETSSFRNGPRSFNNKGELKISPRVKLYMNRYRPEVVMSNGLVQVTVSRPGGGVTGIKYKGIDNLLDYKNKEERTRGVLGCNLGMSQEIPTGRL</sequence>
<accession>A0A2H5PTF5</accession>
<dbReference type="PROSITE" id="PS51257">
    <property type="entry name" value="PROKAR_LIPOPROTEIN"/>
    <property type="match status" value="1"/>
</dbReference>
<dbReference type="AlphaFoldDB" id="A0A2H5PTF5"/>
<dbReference type="STRING" id="55188.A0A2H5PTF5"/>
<dbReference type="Pfam" id="PF06045">
    <property type="entry name" value="Rhamnogal_lyase"/>
    <property type="match status" value="1"/>
</dbReference>
<gene>
    <name evidence="2" type="ORF">CUMW_165830</name>
</gene>
<feature type="signal peptide" evidence="1">
    <location>
        <begin position="1"/>
        <end position="32"/>
    </location>
</feature>